<protein>
    <submittedName>
        <fullName evidence="1">Uncharacterized protein</fullName>
    </submittedName>
</protein>
<dbReference type="AlphaFoldDB" id="A0A450W8C3"/>
<dbReference type="EMBL" id="CAADFP010000133">
    <property type="protein sequence ID" value="VFK31270.1"/>
    <property type="molecule type" value="Genomic_DNA"/>
</dbReference>
<name>A0A450W8C3_9GAMM</name>
<proteinExistence type="predicted"/>
<evidence type="ECO:0000313" key="2">
    <source>
        <dbReference type="EMBL" id="VFK31270.1"/>
    </source>
</evidence>
<accession>A0A450W8C3</accession>
<organism evidence="1">
    <name type="scientific">Candidatus Kentrum sp. LPFa</name>
    <dbReference type="NCBI Taxonomy" id="2126335"/>
    <lineage>
        <taxon>Bacteria</taxon>
        <taxon>Pseudomonadati</taxon>
        <taxon>Pseudomonadota</taxon>
        <taxon>Gammaproteobacteria</taxon>
        <taxon>Candidatus Kentrum</taxon>
    </lineage>
</organism>
<gene>
    <name evidence="1" type="ORF">BECKLPF1236A_GA0070988_100862</name>
    <name evidence="2" type="ORF">BECKLPF1236C_GA0070990_101332</name>
</gene>
<sequence>MSSRKGLIEYFLETEVGGFSTIDDTNPVAFHDDLLKWKDEITIDEASEDDEMPAVGMGTVSE</sequence>
<dbReference type="EMBL" id="CAADFM010000086">
    <property type="protein sequence ID" value="VFK13304.1"/>
    <property type="molecule type" value="Genomic_DNA"/>
</dbReference>
<reference evidence="1" key="1">
    <citation type="submission" date="2019-02" db="EMBL/GenBank/DDBJ databases">
        <authorList>
            <person name="Gruber-Vodicka R. H."/>
            <person name="Seah K. B. B."/>
        </authorList>
    </citation>
    <scope>NUCLEOTIDE SEQUENCE</scope>
    <source>
        <strain evidence="1">BECK_S312</strain>
        <strain evidence="2">BECK_S426</strain>
    </source>
</reference>
<evidence type="ECO:0000313" key="1">
    <source>
        <dbReference type="EMBL" id="VFK13304.1"/>
    </source>
</evidence>